<dbReference type="PANTHER" id="PTHR10890">
    <property type="entry name" value="CYSTEINYL-TRNA SYNTHETASE"/>
    <property type="match status" value="1"/>
</dbReference>
<accession>A0A4Y7LGX5</accession>
<protein>
    <recommendedName>
        <fullName evidence="4">tRNA synthetases class I catalytic domain-containing protein</fullName>
    </recommendedName>
</protein>
<dbReference type="GO" id="GO:0006423">
    <property type="term" value="P:cysteinyl-tRNA aminoacylation"/>
    <property type="evidence" value="ECO:0007669"/>
    <property type="project" value="TreeGrafter"/>
</dbReference>
<dbReference type="GO" id="GO:0005524">
    <property type="term" value="F:ATP binding"/>
    <property type="evidence" value="ECO:0007669"/>
    <property type="project" value="UniProtKB-KW"/>
</dbReference>
<organism evidence="5 6">
    <name type="scientific">Papaver somniferum</name>
    <name type="common">Opium poppy</name>
    <dbReference type="NCBI Taxonomy" id="3469"/>
    <lineage>
        <taxon>Eukaryota</taxon>
        <taxon>Viridiplantae</taxon>
        <taxon>Streptophyta</taxon>
        <taxon>Embryophyta</taxon>
        <taxon>Tracheophyta</taxon>
        <taxon>Spermatophyta</taxon>
        <taxon>Magnoliopsida</taxon>
        <taxon>Ranunculales</taxon>
        <taxon>Papaveraceae</taxon>
        <taxon>Papaveroideae</taxon>
        <taxon>Papaver</taxon>
    </lineage>
</organism>
<name>A0A4Y7LGX5_PAPSO</name>
<proteinExistence type="predicted"/>
<dbReference type="GO" id="GO:0004817">
    <property type="term" value="F:cysteine-tRNA ligase activity"/>
    <property type="evidence" value="ECO:0007669"/>
    <property type="project" value="TreeGrafter"/>
</dbReference>
<dbReference type="Pfam" id="PF01406">
    <property type="entry name" value="tRNA-synt_1e"/>
    <property type="match status" value="1"/>
</dbReference>
<dbReference type="SUPFAM" id="SSF52374">
    <property type="entry name" value="Nucleotidylyl transferase"/>
    <property type="match status" value="1"/>
</dbReference>
<dbReference type="Proteomes" id="UP000316621">
    <property type="component" value="Chromosome 11"/>
</dbReference>
<dbReference type="PANTHER" id="PTHR10890:SF26">
    <property type="entry name" value="CYSTEINE--TRNA LIGASE 1, CYTOPLASMIC-RELATED"/>
    <property type="match status" value="1"/>
</dbReference>
<dbReference type="InterPro" id="IPR032678">
    <property type="entry name" value="tRNA-synt_1_cat_dom"/>
</dbReference>
<keyword evidence="2" id="KW-0547">Nucleotide-binding</keyword>
<evidence type="ECO:0000256" key="1">
    <source>
        <dbReference type="ARBA" id="ARBA00022598"/>
    </source>
</evidence>
<gene>
    <name evidence="5" type="ORF">C5167_046310</name>
</gene>
<feature type="domain" description="tRNA synthetases class I catalytic" evidence="4">
    <location>
        <begin position="1"/>
        <end position="46"/>
    </location>
</feature>
<sequence>MSKSLGNFLTIREVTKQYHPLALRYFIMSTHNRSAINYSNKQLEVASGSVRYLYQTLHDCAKAVSTFRENNSEVQSGGSIGLTSEVQECIDKLRKDFYTRMSDDIRTRDFLDTTLQDTSKLINSSLNVVNKKEKQKQKSLFVSLAELEKQELYENTDTRRSQVTVVEEILVLSVVAKSWSSRQKFNSKDSIANHIRDVRILGDGFCSTS</sequence>
<dbReference type="InterPro" id="IPR024909">
    <property type="entry name" value="Cys-tRNA/MSH_ligase"/>
</dbReference>
<dbReference type="STRING" id="3469.A0A4Y7LGX5"/>
<keyword evidence="6" id="KW-1185">Reference proteome</keyword>
<keyword evidence="1" id="KW-0436">Ligase</keyword>
<evidence type="ECO:0000313" key="5">
    <source>
        <dbReference type="EMBL" id="RZC83521.1"/>
    </source>
</evidence>
<evidence type="ECO:0000259" key="4">
    <source>
        <dbReference type="Pfam" id="PF01406"/>
    </source>
</evidence>
<keyword evidence="3" id="KW-0067">ATP-binding</keyword>
<dbReference type="Gene3D" id="3.40.50.620">
    <property type="entry name" value="HUPs"/>
    <property type="match status" value="1"/>
</dbReference>
<dbReference type="AlphaFoldDB" id="A0A4Y7LGX5"/>
<reference evidence="5 6" key="1">
    <citation type="journal article" date="2018" name="Science">
        <title>The opium poppy genome and morphinan production.</title>
        <authorList>
            <person name="Guo L."/>
            <person name="Winzer T."/>
            <person name="Yang X."/>
            <person name="Li Y."/>
            <person name="Ning Z."/>
            <person name="He Z."/>
            <person name="Teodor R."/>
            <person name="Lu Y."/>
            <person name="Bowser T.A."/>
            <person name="Graham I.A."/>
            <person name="Ye K."/>
        </authorList>
    </citation>
    <scope>NUCLEOTIDE SEQUENCE [LARGE SCALE GENOMIC DNA]</scope>
    <source>
        <strain evidence="6">cv. HN1</strain>
        <tissue evidence="5">Leaves</tissue>
    </source>
</reference>
<dbReference type="EMBL" id="CM010725">
    <property type="protein sequence ID" value="RZC83521.1"/>
    <property type="molecule type" value="Genomic_DNA"/>
</dbReference>
<dbReference type="GO" id="GO:0005737">
    <property type="term" value="C:cytoplasm"/>
    <property type="evidence" value="ECO:0007669"/>
    <property type="project" value="TreeGrafter"/>
</dbReference>
<evidence type="ECO:0000256" key="3">
    <source>
        <dbReference type="ARBA" id="ARBA00022840"/>
    </source>
</evidence>
<evidence type="ECO:0000256" key="2">
    <source>
        <dbReference type="ARBA" id="ARBA00022741"/>
    </source>
</evidence>
<dbReference type="Gramene" id="RZC83521">
    <property type="protein sequence ID" value="RZC83521"/>
    <property type="gene ID" value="C5167_046310"/>
</dbReference>
<evidence type="ECO:0000313" key="6">
    <source>
        <dbReference type="Proteomes" id="UP000316621"/>
    </source>
</evidence>
<dbReference type="Gene3D" id="1.20.120.1910">
    <property type="entry name" value="Cysteine-tRNA ligase, C-terminal anti-codon recognition domain"/>
    <property type="match status" value="1"/>
</dbReference>
<dbReference type="InterPro" id="IPR014729">
    <property type="entry name" value="Rossmann-like_a/b/a_fold"/>
</dbReference>